<sequence length="663" mass="74629">MLCKYVLTVDSISYDIPKSCIQNWDEIKFSRKRSGLEGITRTFTSKFQFVGEAYDLILEEYLSKYLASNASITVYTITNSHTYEEFFSCRLDFGSLTYDGNTVSINSIDDSVANIIKANKGTQYEYSVDEIKDVYQLYYDRLPFNYYANYICGGYSLEDGGQYVDFSRDITGKTIFQSLPLEVVEKDLPESDSPVEINSVTLDTSVPAFLRAHKPVKVYITPEFNFYLGRGDVMLTLAKVDGNGTTSTIASWINTDYSGNTHTTEKDTYRPEQYRDVYAIDLQDGECLQFVIHDPIGNMNVNGPGKVYFSKYSLQIKWTSIASPINIDVVKPITVLNSLLKSMNGGKGGIKGEIASGVDNRLDNCLILAAESIRGILSAKLYTSYTKFVDWMEACFGFVQKIEGDIVKFVHRDSLFTFNGNKNISRNISDFQFKVDSSRIYARVKVGYDKVDYECLNGRDEFRFTAEYTTGLQVTDNTLELVSPYRADAYGLEIVSQKRGSSSTDNESDNDVFIVGAMLAYNKVIGKAEYVLERNADWKIAGVLNPDAMFNVMYWQKAMLKANAKYIGMFADSLHYASSDGNSNVIVNDVKLTDDFILEEHLVTCGDVSFTTFDEDIPQTDDGTIKIQKGGLVYEGYIKEVSSTVERKEGVKYDLFVRSITKA</sequence>
<comment type="caution">
    <text evidence="1">The sequence shown here is derived from an EMBL/GenBank/DDBJ whole genome shotgun (WGS) entry which is preliminary data.</text>
</comment>
<dbReference type="EMBL" id="VWFP01000011">
    <property type="protein sequence ID" value="KAA4626621.1"/>
    <property type="molecule type" value="Genomic_DNA"/>
</dbReference>
<gene>
    <name evidence="1" type="ORF">F3B90_12045</name>
</gene>
<dbReference type="RefSeq" id="WP_138273840.1">
    <property type="nucleotide sequence ID" value="NZ_JADNED010000013.1"/>
</dbReference>
<evidence type="ECO:0000313" key="2">
    <source>
        <dbReference type="Proteomes" id="UP000424805"/>
    </source>
</evidence>
<accession>A0A7J4XXS1</accession>
<evidence type="ECO:0000313" key="1">
    <source>
        <dbReference type="EMBL" id="KAA4626621.1"/>
    </source>
</evidence>
<reference evidence="1 2" key="1">
    <citation type="journal article" date="2019" name="Nat. Med.">
        <title>A library of human gut bacterial isolates paired with longitudinal multiomics data enables mechanistic microbiome research.</title>
        <authorList>
            <person name="Poyet M."/>
            <person name="Groussin M."/>
            <person name="Gibbons S.M."/>
            <person name="Avila-Pacheco J."/>
            <person name="Jiang X."/>
            <person name="Kearney S.M."/>
            <person name="Perrotta A.R."/>
            <person name="Berdy B."/>
            <person name="Zhao S."/>
            <person name="Lieberman T.D."/>
            <person name="Swanson P.K."/>
            <person name="Smith M."/>
            <person name="Roesemann S."/>
            <person name="Alexander J.E."/>
            <person name="Rich S.A."/>
            <person name="Livny J."/>
            <person name="Vlamakis H."/>
            <person name="Clish C."/>
            <person name="Bullock K."/>
            <person name="Deik A."/>
            <person name="Scott J."/>
            <person name="Pierce K.A."/>
            <person name="Xavier R.J."/>
            <person name="Alm E.J."/>
        </authorList>
    </citation>
    <scope>NUCLEOTIDE SEQUENCE [LARGE SCALE GENOMIC DNA]</scope>
    <source>
        <strain evidence="1 2">BIOML-A15</strain>
    </source>
</reference>
<proteinExistence type="predicted"/>
<dbReference type="Proteomes" id="UP000424805">
    <property type="component" value="Unassembled WGS sequence"/>
</dbReference>
<name>A0A7J4XXS1_BACOV</name>
<protein>
    <submittedName>
        <fullName evidence="1">Uncharacterized protein</fullName>
    </submittedName>
</protein>
<organism evidence="1 2">
    <name type="scientific">Bacteroides ovatus</name>
    <dbReference type="NCBI Taxonomy" id="28116"/>
    <lineage>
        <taxon>Bacteria</taxon>
        <taxon>Pseudomonadati</taxon>
        <taxon>Bacteroidota</taxon>
        <taxon>Bacteroidia</taxon>
        <taxon>Bacteroidales</taxon>
        <taxon>Bacteroidaceae</taxon>
        <taxon>Bacteroides</taxon>
    </lineage>
</organism>
<dbReference type="AlphaFoldDB" id="A0A7J4XXS1"/>